<protein>
    <recommendedName>
        <fullName evidence="2">Reverse transcriptase domain-containing protein</fullName>
    </recommendedName>
</protein>
<keyword evidence="1" id="KW-0496">Mitochondrion</keyword>
<reference evidence="1" key="1">
    <citation type="journal article" date="2015" name="Genome Biol. Evol.">
        <title>Organellar Genomes of White Spruce (Picea glauca): Assembly and Annotation.</title>
        <authorList>
            <person name="Jackman S.D."/>
            <person name="Warren R.L."/>
            <person name="Gibb E.A."/>
            <person name="Vandervalk B.P."/>
            <person name="Mohamadi H."/>
            <person name="Chu J."/>
            <person name="Raymond A."/>
            <person name="Pleasance S."/>
            <person name="Coope R."/>
            <person name="Wildung M.R."/>
            <person name="Ritland C.E."/>
            <person name="Bousquet J."/>
            <person name="Jones S.J."/>
            <person name="Bohlmann J."/>
            <person name="Birol I."/>
        </authorList>
    </citation>
    <scope>NUCLEOTIDE SEQUENCE [LARGE SCALE GENOMIC DNA]</scope>
    <source>
        <tissue evidence="1">Flushing bud</tissue>
    </source>
</reference>
<accession>A0A124GNC0</accession>
<name>A0A124GNC0_PICGL</name>
<gene>
    <name evidence="1" type="ORF">ABT39_MTgene5351</name>
</gene>
<proteinExistence type="predicted"/>
<evidence type="ECO:0008006" key="2">
    <source>
        <dbReference type="Google" id="ProtNLM"/>
    </source>
</evidence>
<geneLocation type="mitochondrion" evidence="1"/>
<comment type="caution">
    <text evidence="1">The sequence shown here is derived from an EMBL/GenBank/DDBJ whole genome shotgun (WGS) entry which is preliminary data.</text>
</comment>
<dbReference type="AlphaFoldDB" id="A0A124GNC0"/>
<organism evidence="1">
    <name type="scientific">Picea glauca</name>
    <name type="common">White spruce</name>
    <name type="synonym">Pinus glauca</name>
    <dbReference type="NCBI Taxonomy" id="3330"/>
    <lineage>
        <taxon>Eukaryota</taxon>
        <taxon>Viridiplantae</taxon>
        <taxon>Streptophyta</taxon>
        <taxon>Embryophyta</taxon>
        <taxon>Tracheophyta</taxon>
        <taxon>Spermatophyta</taxon>
        <taxon>Pinopsida</taxon>
        <taxon>Pinidae</taxon>
        <taxon>Conifers I</taxon>
        <taxon>Pinales</taxon>
        <taxon>Pinaceae</taxon>
        <taxon>Picea</taxon>
    </lineage>
</organism>
<dbReference type="EMBL" id="LKAM01000006">
    <property type="protein sequence ID" value="KUM48351.1"/>
    <property type="molecule type" value="Genomic_DNA"/>
</dbReference>
<sequence>MDHLLKSYPIRYARYADDLLVAFCTRASQPTDSKSIEEVHQCLLSFIQDEELELKVQTKRVGEPFLFLGMRVSIKSGGNVKLIAPLKRIRSKIQIMAPPLDNSTIKGPQPIPEITE</sequence>
<evidence type="ECO:0000313" key="1">
    <source>
        <dbReference type="EMBL" id="KUM48351.1"/>
    </source>
</evidence>